<sequence length="536" mass="59364">MNHKNAVPDAKGAGKRIADTEDCYTVTVKQFNGLMQPEQVFARMYVNQPYSFWLDSSRTDQGLARFSYMGAFGGPYSQRMTYEVQSGIIAIATGQGIRTTVKESIYDYIERTLHNISCDSDVPFDYNTGFAGYFGYEMKAESGGDHAHKSHLPDAAFILADRIIVFDHLERQMYLLSLTPAAEEELAYQWFAEIEELLLAMEAESATDAVNEEPAYNRPDSDAAAMNTSAGQPMPLVFKLHQSHAEYMGSIASTKQFLREGETYEINLTNEISCEYSEDPFALYLNIRKNNPAPYSAYMQFGDYQILSSSPERFVKIDKDGCIEAKPIKGTIRRGAAGQEEEDEKLRNSLLASEKDRSENLMIVDLLRNDLGAVCEVGSVHVPKLMAIESYETVHQMVSTVRGKLRKDLTAVACIRAAFPGGSMTGAPKLRSMAIIDQLEARPRGIYSGAIGFLAANGSADLNIVIRTIVCSEGRISIGAGGAVVMLSEAEAEYDEILLKADVLLRTITEMKFSEYNRSYYRLQGDRSVHSVSVGG</sequence>
<feature type="domain" description="Anthranilate synthase component I N-terminal" evidence="4">
    <location>
        <begin position="36"/>
        <end position="175"/>
    </location>
</feature>
<dbReference type="NCBIfam" id="TIGR00553">
    <property type="entry name" value="pabB"/>
    <property type="match status" value="1"/>
</dbReference>
<dbReference type="GO" id="GO:0046820">
    <property type="term" value="F:4-amino-4-deoxychorismate synthase activity"/>
    <property type="evidence" value="ECO:0007669"/>
    <property type="project" value="UniProtKB-EC"/>
</dbReference>
<organism evidence="5 6">
    <name type="scientific">Paenibacillus oenotherae</name>
    <dbReference type="NCBI Taxonomy" id="1435645"/>
    <lineage>
        <taxon>Bacteria</taxon>
        <taxon>Bacillati</taxon>
        <taxon>Bacillota</taxon>
        <taxon>Bacilli</taxon>
        <taxon>Bacillales</taxon>
        <taxon>Paenibacillaceae</taxon>
        <taxon>Paenibacillus</taxon>
    </lineage>
</organism>
<keyword evidence="5" id="KW-0032">Aminotransferase</keyword>
<evidence type="ECO:0000256" key="2">
    <source>
        <dbReference type="ARBA" id="ARBA00022679"/>
    </source>
</evidence>
<evidence type="ECO:0000313" key="5">
    <source>
        <dbReference type="EMBL" id="MBW7473781.1"/>
    </source>
</evidence>
<dbReference type="InterPro" id="IPR005802">
    <property type="entry name" value="ADC_synth_comp_1"/>
</dbReference>
<feature type="domain" description="Chorismate-utilising enzyme C-terminal" evidence="3">
    <location>
        <begin position="244"/>
        <end position="500"/>
    </location>
</feature>
<dbReference type="Pfam" id="PF04715">
    <property type="entry name" value="Anth_synt_I_N"/>
    <property type="match status" value="1"/>
</dbReference>
<keyword evidence="2 5" id="KW-0808">Transferase</keyword>
<comment type="caution">
    <text evidence="5">The sequence shown here is derived from an EMBL/GenBank/DDBJ whole genome shotgun (WGS) entry which is preliminary data.</text>
</comment>
<dbReference type="PANTHER" id="PTHR11236">
    <property type="entry name" value="AMINOBENZOATE/ANTHRANILATE SYNTHASE"/>
    <property type="match status" value="1"/>
</dbReference>
<dbReference type="Pfam" id="PF00425">
    <property type="entry name" value="Chorismate_bind"/>
    <property type="match status" value="1"/>
</dbReference>
<evidence type="ECO:0000259" key="4">
    <source>
        <dbReference type="Pfam" id="PF04715"/>
    </source>
</evidence>
<name>A0ABS7D2X4_9BACL</name>
<evidence type="ECO:0000256" key="1">
    <source>
        <dbReference type="ARBA" id="ARBA00013139"/>
    </source>
</evidence>
<dbReference type="Gene3D" id="3.60.120.10">
    <property type="entry name" value="Anthranilate synthase"/>
    <property type="match status" value="1"/>
</dbReference>
<evidence type="ECO:0000259" key="3">
    <source>
        <dbReference type="Pfam" id="PF00425"/>
    </source>
</evidence>
<protein>
    <recommendedName>
        <fullName evidence="1">aminodeoxychorismate synthase</fullName>
        <ecNumber evidence="1">2.6.1.85</ecNumber>
    </recommendedName>
</protein>
<gene>
    <name evidence="5" type="primary">pabB</name>
    <name evidence="5" type="ORF">K0T92_03355</name>
</gene>
<dbReference type="EC" id="2.6.1.85" evidence="1"/>
<keyword evidence="6" id="KW-1185">Reference proteome</keyword>
<dbReference type="Proteomes" id="UP000812277">
    <property type="component" value="Unassembled WGS sequence"/>
</dbReference>
<dbReference type="PANTHER" id="PTHR11236:SF18">
    <property type="entry name" value="AMINODEOXYCHORISMATE SYNTHASE"/>
    <property type="match status" value="1"/>
</dbReference>
<dbReference type="InterPro" id="IPR015890">
    <property type="entry name" value="Chorismate_C"/>
</dbReference>
<dbReference type="InterPro" id="IPR019999">
    <property type="entry name" value="Anth_synth_I-like"/>
</dbReference>
<dbReference type="EMBL" id="JAHZIJ010000001">
    <property type="protein sequence ID" value="MBW7473781.1"/>
    <property type="molecule type" value="Genomic_DNA"/>
</dbReference>
<dbReference type="InterPro" id="IPR005801">
    <property type="entry name" value="ADC_synthase"/>
</dbReference>
<evidence type="ECO:0000313" key="6">
    <source>
        <dbReference type="Proteomes" id="UP000812277"/>
    </source>
</evidence>
<dbReference type="PRINTS" id="PR00095">
    <property type="entry name" value="ANTSNTHASEI"/>
</dbReference>
<dbReference type="InterPro" id="IPR006805">
    <property type="entry name" value="Anth_synth_I_N"/>
</dbReference>
<reference evidence="5 6" key="1">
    <citation type="submission" date="2021-07" db="EMBL/GenBank/DDBJ databases">
        <title>Paenibacillus radiodurans sp. nov., isolated from the southeastern edge of Tengger Desert.</title>
        <authorList>
            <person name="Zhang G."/>
        </authorList>
    </citation>
    <scope>NUCLEOTIDE SEQUENCE [LARGE SCALE GENOMIC DNA]</scope>
    <source>
        <strain evidence="5 6">DT7-4</strain>
    </source>
</reference>
<accession>A0ABS7D2X4</accession>
<dbReference type="SUPFAM" id="SSF56322">
    <property type="entry name" value="ADC synthase"/>
    <property type="match status" value="1"/>
</dbReference>
<proteinExistence type="predicted"/>